<evidence type="ECO:0000259" key="18">
    <source>
        <dbReference type="SMART" id="SM01003"/>
    </source>
</evidence>
<dbReference type="AlphaFoldDB" id="A0A1L7CU27"/>
<keyword evidence="10" id="KW-1278">Translocase</keyword>
<reference evidence="19 20" key="1">
    <citation type="submission" date="2014-08" db="EMBL/GenBank/DDBJ databases">
        <title>Complete genome sequence of Corynebacterium frankenforstense ST18(T) (=DSM 45800(T)), isolated from raw cow milk.</title>
        <authorList>
            <person name="Ruckert C."/>
            <person name="Albersmeier A."/>
            <person name="Winkler A."/>
            <person name="Lipski A."/>
            <person name="Kalinowski J."/>
        </authorList>
    </citation>
    <scope>NUCLEOTIDE SEQUENCE [LARGE SCALE GENOMIC DNA]</scope>
    <source>
        <strain evidence="19 20">ST18</strain>
    </source>
</reference>
<dbReference type="Pfam" id="PF12769">
    <property type="entry name" value="PNTB_4TM"/>
    <property type="match status" value="1"/>
</dbReference>
<evidence type="ECO:0000256" key="12">
    <source>
        <dbReference type="ARBA" id="ARBA00023027"/>
    </source>
</evidence>
<comment type="similarity">
    <text evidence="3">Belongs to the AlaDH/PNT family.</text>
</comment>
<evidence type="ECO:0000256" key="8">
    <source>
        <dbReference type="ARBA" id="ARBA00022741"/>
    </source>
</evidence>
<dbReference type="InterPro" id="IPR026255">
    <property type="entry name" value="NADP_transhyd_a"/>
</dbReference>
<proteinExistence type="inferred from homology"/>
<evidence type="ECO:0000256" key="10">
    <source>
        <dbReference type="ARBA" id="ARBA00022967"/>
    </source>
</evidence>
<keyword evidence="11 16" id="KW-1133">Transmembrane helix</keyword>
<dbReference type="SMART" id="SM01003">
    <property type="entry name" value="AlaDh_PNT_N"/>
    <property type="match status" value="1"/>
</dbReference>
<organism evidence="19 20">
    <name type="scientific">Corynebacterium frankenforstense DSM 45800</name>
    <dbReference type="NCBI Taxonomy" id="1437875"/>
    <lineage>
        <taxon>Bacteria</taxon>
        <taxon>Bacillati</taxon>
        <taxon>Actinomycetota</taxon>
        <taxon>Actinomycetes</taxon>
        <taxon>Mycobacteriales</taxon>
        <taxon>Corynebacteriaceae</taxon>
        <taxon>Corynebacterium</taxon>
    </lineage>
</organism>
<dbReference type="PANTHER" id="PTHR10160:SF19">
    <property type="entry name" value="PROTON-TRANSLOCATING NAD(P)(+) TRANSHYDROGENASE"/>
    <property type="match status" value="1"/>
</dbReference>
<dbReference type="InterPro" id="IPR007698">
    <property type="entry name" value="AlaDH/PNT_NAD(H)-bd"/>
</dbReference>
<gene>
    <name evidence="19" type="ORF">CFRA_08540</name>
</gene>
<dbReference type="CDD" id="cd05304">
    <property type="entry name" value="Rubrum_tdh"/>
    <property type="match status" value="1"/>
</dbReference>
<dbReference type="InterPro" id="IPR007886">
    <property type="entry name" value="AlaDH/PNT_N"/>
</dbReference>
<evidence type="ECO:0000256" key="14">
    <source>
        <dbReference type="ARBA" id="ARBA00048202"/>
    </source>
</evidence>
<keyword evidence="20" id="KW-1185">Reference proteome</keyword>
<dbReference type="Pfam" id="PF01262">
    <property type="entry name" value="AlaDh_PNT_C"/>
    <property type="match status" value="1"/>
</dbReference>
<evidence type="ECO:0000256" key="11">
    <source>
        <dbReference type="ARBA" id="ARBA00022989"/>
    </source>
</evidence>
<evidence type="ECO:0000256" key="16">
    <source>
        <dbReference type="SAM" id="Phobius"/>
    </source>
</evidence>
<feature type="transmembrane region" description="Helical" evidence="16">
    <location>
        <begin position="467"/>
        <end position="485"/>
    </location>
</feature>
<dbReference type="GO" id="GO:0016491">
    <property type="term" value="F:oxidoreductase activity"/>
    <property type="evidence" value="ECO:0007669"/>
    <property type="project" value="InterPro"/>
</dbReference>
<evidence type="ECO:0000256" key="15">
    <source>
        <dbReference type="SAM" id="MobiDB-lite"/>
    </source>
</evidence>
<evidence type="ECO:0000259" key="17">
    <source>
        <dbReference type="SMART" id="SM01002"/>
    </source>
</evidence>
<evidence type="ECO:0000256" key="13">
    <source>
        <dbReference type="ARBA" id="ARBA00023136"/>
    </source>
</evidence>
<dbReference type="Gene3D" id="3.40.50.720">
    <property type="entry name" value="NAD(P)-binding Rossmann-like Domain"/>
    <property type="match status" value="2"/>
</dbReference>
<dbReference type="NCBIfam" id="NF006942">
    <property type="entry name" value="PRK09424.1"/>
    <property type="match status" value="1"/>
</dbReference>
<comment type="function">
    <text evidence="1">The transhydrogenation between NADH and NADP is coupled to respiration and ATP hydrolysis and functions as a proton pump across the membrane.</text>
</comment>
<feature type="region of interest" description="Disordered" evidence="15">
    <location>
        <begin position="415"/>
        <end position="435"/>
    </location>
</feature>
<dbReference type="GO" id="GO:0005886">
    <property type="term" value="C:plasma membrane"/>
    <property type="evidence" value="ECO:0007669"/>
    <property type="project" value="UniProtKB-SubCell"/>
</dbReference>
<dbReference type="NCBIfam" id="TIGR00561">
    <property type="entry name" value="pntA"/>
    <property type="match status" value="1"/>
</dbReference>
<dbReference type="RefSeq" id="WP_075664284.1">
    <property type="nucleotide sequence ID" value="NZ_CP009247.1"/>
</dbReference>
<dbReference type="SUPFAM" id="SSF51735">
    <property type="entry name" value="NAD(P)-binding Rossmann-fold domains"/>
    <property type="match status" value="1"/>
</dbReference>
<dbReference type="InterPro" id="IPR024605">
    <property type="entry name" value="NADP_transhyd_a_C"/>
</dbReference>
<evidence type="ECO:0000256" key="4">
    <source>
        <dbReference type="ARBA" id="ARBA00012943"/>
    </source>
</evidence>
<dbReference type="PANTHER" id="PTHR10160">
    <property type="entry name" value="NAD(P) TRANSHYDROGENASE"/>
    <property type="match status" value="1"/>
</dbReference>
<evidence type="ECO:0000256" key="6">
    <source>
        <dbReference type="ARBA" id="ARBA00022519"/>
    </source>
</evidence>
<keyword evidence="6" id="KW-0997">Cell inner membrane</keyword>
<dbReference type="PIRSF" id="PIRSF000203">
    <property type="entry name" value="NADP_transhydrogenase_alpha"/>
    <property type="match status" value="1"/>
</dbReference>
<keyword evidence="9" id="KW-0521">NADP</keyword>
<dbReference type="OrthoDB" id="9804592at2"/>
<comment type="catalytic activity">
    <reaction evidence="14">
        <text>NAD(+) + NADPH + H(+)(in) = NADH + NADP(+) + H(+)(out)</text>
        <dbReference type="Rhea" id="RHEA:47992"/>
        <dbReference type="ChEBI" id="CHEBI:15378"/>
        <dbReference type="ChEBI" id="CHEBI:57540"/>
        <dbReference type="ChEBI" id="CHEBI:57783"/>
        <dbReference type="ChEBI" id="CHEBI:57945"/>
        <dbReference type="ChEBI" id="CHEBI:58349"/>
        <dbReference type="EC" id="7.1.1.1"/>
    </reaction>
</comment>
<evidence type="ECO:0000256" key="2">
    <source>
        <dbReference type="ARBA" id="ARBA00004429"/>
    </source>
</evidence>
<dbReference type="Proteomes" id="UP000185434">
    <property type="component" value="Chromosome"/>
</dbReference>
<dbReference type="InterPro" id="IPR008143">
    <property type="entry name" value="Ala_DH/PNT_CS2"/>
</dbReference>
<name>A0A1L7CU27_9CORY</name>
<evidence type="ECO:0000313" key="20">
    <source>
        <dbReference type="Proteomes" id="UP000185434"/>
    </source>
</evidence>
<dbReference type="PROSITE" id="PS00837">
    <property type="entry name" value="ALADH_PNT_2"/>
    <property type="match status" value="1"/>
</dbReference>
<keyword evidence="7 16" id="KW-0812">Transmembrane</keyword>
<dbReference type="GO" id="GO:0006740">
    <property type="term" value="P:NADPH regeneration"/>
    <property type="evidence" value="ECO:0007669"/>
    <property type="project" value="TreeGrafter"/>
</dbReference>
<evidence type="ECO:0000256" key="5">
    <source>
        <dbReference type="ARBA" id="ARBA00022475"/>
    </source>
</evidence>
<keyword evidence="13 16" id="KW-0472">Membrane</keyword>
<dbReference type="SMART" id="SM01002">
    <property type="entry name" value="AlaDh_PNT_C"/>
    <property type="match status" value="1"/>
</dbReference>
<feature type="transmembrane region" description="Helical" evidence="16">
    <location>
        <begin position="520"/>
        <end position="539"/>
    </location>
</feature>
<dbReference type="KEGG" id="cfk:CFRA_08540"/>
<feature type="compositionally biased region" description="Low complexity" evidence="15">
    <location>
        <begin position="415"/>
        <end position="426"/>
    </location>
</feature>
<accession>A0A1L7CU27</accession>
<evidence type="ECO:0000256" key="7">
    <source>
        <dbReference type="ARBA" id="ARBA00022692"/>
    </source>
</evidence>
<evidence type="ECO:0000256" key="1">
    <source>
        <dbReference type="ARBA" id="ARBA00003943"/>
    </source>
</evidence>
<evidence type="ECO:0000256" key="9">
    <source>
        <dbReference type="ARBA" id="ARBA00022857"/>
    </source>
</evidence>
<dbReference type="Pfam" id="PF05222">
    <property type="entry name" value="AlaDh_PNT_N"/>
    <property type="match status" value="1"/>
</dbReference>
<feature type="domain" description="Alanine dehydrogenase/pyridine nucleotide transhydrogenase NAD(H)-binding" evidence="17">
    <location>
        <begin position="145"/>
        <end position="309"/>
    </location>
</feature>
<sequence length="551" mass="56294">MRIGIPREPDPDQPLVSATPDTVRKLVKLGFEVDVERGAGARAAYTDAAYESAGARLTGEDVWSADIVTCLDTPPAEYRSRMRPGATLIARMAPRRNAELIDQLAAADLTALAMDAVPRISRAQSMDVLSSMANIAGYRAVIEAAANFGRLFTGQVTAAGKVDPATVYVIGAGVAGLAAIGTANSMGAVVKATDLRPEVAEQVESMGAEFVAIPAAAEKSEDGYAKEMTADQAAAAAKLYAEQSAAADIVITTANIPGRTSPVLLTAADVAAMKPGSVIVDMAAANGGNCELTVPGEVTVTEGGVTIIGYTDLAGRLPGQASQLYGQNVVNLFKLITPHKDGRAILDLGDEIVRQITLTASTRGPEVTAGEEELDDAAQGAVAAYAAANGDGASGAGAPVATTLFPAPPVKVSAAPRPAPAADAAGAGDGAADEASESKPHRWWAWLGGLLGVALVLASPAEVSADYLVLMLAVVVGFYVITAVTHSLHTPLMSETNAVSGIILVGAVLQVGSANLAVSVLAFIAIVIASINIFGGFTVTHRMLAMFRQEA</sequence>
<keyword evidence="12" id="KW-0520">NAD</keyword>
<feature type="transmembrane region" description="Helical" evidence="16">
    <location>
        <begin position="443"/>
        <end position="461"/>
    </location>
</feature>
<keyword evidence="8" id="KW-0547">Nucleotide-binding</keyword>
<feature type="domain" description="Alanine dehydrogenase/pyridine nucleotide transhydrogenase N-terminal" evidence="18">
    <location>
        <begin position="4"/>
        <end position="136"/>
    </location>
</feature>
<dbReference type="STRING" id="1437875.CFRA_08540"/>
<dbReference type="EMBL" id="CP009247">
    <property type="protein sequence ID" value="APT89288.1"/>
    <property type="molecule type" value="Genomic_DNA"/>
</dbReference>
<dbReference type="GO" id="GO:0008750">
    <property type="term" value="F:proton-translocating NAD(P)+ transhydrogenase activity"/>
    <property type="evidence" value="ECO:0007669"/>
    <property type="project" value="UniProtKB-EC"/>
</dbReference>
<evidence type="ECO:0000313" key="19">
    <source>
        <dbReference type="EMBL" id="APT89288.1"/>
    </source>
</evidence>
<dbReference type="EC" id="7.1.1.1" evidence="4"/>
<comment type="subcellular location">
    <subcellularLocation>
        <location evidence="2">Cell inner membrane</location>
        <topology evidence="2">Multi-pass membrane protein</topology>
    </subcellularLocation>
</comment>
<evidence type="ECO:0000256" key="3">
    <source>
        <dbReference type="ARBA" id="ARBA00005689"/>
    </source>
</evidence>
<keyword evidence="5" id="KW-1003">Cell membrane</keyword>
<protein>
    <recommendedName>
        <fullName evidence="4">proton-translocating NAD(P)(+) transhydrogenase</fullName>
        <ecNumber evidence="4">7.1.1.1</ecNumber>
    </recommendedName>
</protein>
<dbReference type="InterPro" id="IPR036291">
    <property type="entry name" value="NAD(P)-bd_dom_sf"/>
</dbReference>
<dbReference type="SUPFAM" id="SSF52283">
    <property type="entry name" value="Formate/glycerate dehydrogenase catalytic domain-like"/>
    <property type="match status" value="1"/>
</dbReference>
<dbReference type="GO" id="GO:0050661">
    <property type="term" value="F:NADP binding"/>
    <property type="evidence" value="ECO:0007669"/>
    <property type="project" value="TreeGrafter"/>
</dbReference>